<dbReference type="EMBL" id="JNBY01000015">
    <property type="protein sequence ID" value="KDN87725.1"/>
    <property type="molecule type" value="Genomic_DNA"/>
</dbReference>
<sequence length="435" mass="48122">MVPGEVHFGLQLFGSLLCFVERTGDAVATARAWTERHDPRAGRVMNVSMKERFRRASSCPAPKRSARTRGRRPRSPGTCRTTFGNGRAGSCCRLRMQQAERAAVRCGDAVCTLARDAGGPVLRAAERPPGRCLSCRASRGDRRRPRVGAARRKLIEVHRHPVGVRRGWARQRSRPGHRTAEGCFPAEPAVLPPIGRAAEHRARRRRFGLDTRARAGRVVGVVACVRAGRCAQGKQRHPTEQQHEHGHSRPEALRAQLSARTFPVHLVPRPPDPTPPGGSTRLAPAAPPPPLGRRERHRRPGDREQAAHAVGKAAPAARNTRARRRTRRPRRRNRRSAPPRPPTTSKRSSNWPSTRPRAADAPASRSDRSTDARAAVAATAMAEVGQRRTPMVTDDEEPREATWRARGAERRGRPQGHPRRVPGRRPRSPDRSSAD</sequence>
<evidence type="ECO:0000313" key="2">
    <source>
        <dbReference type="EMBL" id="KDN87725.1"/>
    </source>
</evidence>
<feature type="compositionally biased region" description="Basic residues" evidence="1">
    <location>
        <begin position="320"/>
        <end position="337"/>
    </location>
</feature>
<feature type="region of interest" description="Disordered" evidence="1">
    <location>
        <begin position="264"/>
        <end position="435"/>
    </location>
</feature>
<proteinExistence type="predicted"/>
<dbReference type="HOGENOM" id="CLU_629744_0_0_11"/>
<dbReference type="PATRIC" id="fig|1348663.4.peg.347"/>
<keyword evidence="3" id="KW-1185">Reference proteome</keyword>
<feature type="compositionally biased region" description="Basic residues" evidence="1">
    <location>
        <begin position="167"/>
        <end position="177"/>
    </location>
</feature>
<feature type="compositionally biased region" description="Basic residues" evidence="1">
    <location>
        <begin position="413"/>
        <end position="426"/>
    </location>
</feature>
<feature type="region of interest" description="Disordered" evidence="1">
    <location>
        <begin position="167"/>
        <end position="187"/>
    </location>
</feature>
<organism evidence="2 3">
    <name type="scientific">Kitasatospora cheerisanensis KCTC 2395</name>
    <dbReference type="NCBI Taxonomy" id="1348663"/>
    <lineage>
        <taxon>Bacteria</taxon>
        <taxon>Bacillati</taxon>
        <taxon>Actinomycetota</taxon>
        <taxon>Actinomycetes</taxon>
        <taxon>Kitasatosporales</taxon>
        <taxon>Streptomycetaceae</taxon>
        <taxon>Kitasatospora</taxon>
    </lineage>
</organism>
<name>A0A066ZC87_9ACTN</name>
<accession>A0A066ZC87</accession>
<feature type="compositionally biased region" description="Low complexity" evidence="1">
    <location>
        <begin position="343"/>
        <end position="364"/>
    </location>
</feature>
<reference evidence="2 3" key="1">
    <citation type="submission" date="2014-05" db="EMBL/GenBank/DDBJ databases">
        <title>Draft Genome Sequence of Kitasatospora cheerisanensis KCTC 2395.</title>
        <authorList>
            <person name="Nam D.H."/>
        </authorList>
    </citation>
    <scope>NUCLEOTIDE SEQUENCE [LARGE SCALE GENOMIC DNA]</scope>
    <source>
        <strain evidence="2 3">KCTC 2395</strain>
    </source>
</reference>
<feature type="compositionally biased region" description="Low complexity" evidence="1">
    <location>
        <begin position="307"/>
        <end position="319"/>
    </location>
</feature>
<feature type="compositionally biased region" description="Basic residues" evidence="1">
    <location>
        <begin position="64"/>
        <end position="74"/>
    </location>
</feature>
<comment type="caution">
    <text evidence="2">The sequence shown here is derived from an EMBL/GenBank/DDBJ whole genome shotgun (WGS) entry which is preliminary data.</text>
</comment>
<feature type="region of interest" description="Disordered" evidence="1">
    <location>
        <begin position="55"/>
        <end position="78"/>
    </location>
</feature>
<evidence type="ECO:0000313" key="3">
    <source>
        <dbReference type="Proteomes" id="UP000027178"/>
    </source>
</evidence>
<dbReference type="Proteomes" id="UP000027178">
    <property type="component" value="Unassembled WGS sequence"/>
</dbReference>
<protein>
    <submittedName>
        <fullName evidence="2">Uncharacterized protein</fullName>
    </submittedName>
</protein>
<feature type="compositionally biased region" description="Basic and acidic residues" evidence="1">
    <location>
        <begin position="399"/>
        <end position="412"/>
    </location>
</feature>
<feature type="region of interest" description="Disordered" evidence="1">
    <location>
        <begin position="230"/>
        <end position="250"/>
    </location>
</feature>
<dbReference type="AlphaFoldDB" id="A0A066ZC87"/>
<feature type="compositionally biased region" description="Basic and acidic residues" evidence="1">
    <location>
        <begin position="237"/>
        <end position="250"/>
    </location>
</feature>
<gene>
    <name evidence="2" type="ORF">KCH_03720</name>
</gene>
<evidence type="ECO:0000256" key="1">
    <source>
        <dbReference type="SAM" id="MobiDB-lite"/>
    </source>
</evidence>